<dbReference type="EMBL" id="LDJR01000045">
    <property type="protein sequence ID" value="OAK71435.1"/>
    <property type="molecule type" value="Genomic_DNA"/>
</dbReference>
<gene>
    <name evidence="9" type="ORF">ABB05_10550</name>
</gene>
<dbReference type="GO" id="GO:0005886">
    <property type="term" value="C:plasma membrane"/>
    <property type="evidence" value="ECO:0007669"/>
    <property type="project" value="UniProtKB-SubCell"/>
</dbReference>
<dbReference type="PROSITE" id="PS50928">
    <property type="entry name" value="ABC_TM1"/>
    <property type="match status" value="1"/>
</dbReference>
<keyword evidence="4 7" id="KW-0812">Transmembrane</keyword>
<feature type="transmembrane region" description="Helical" evidence="7">
    <location>
        <begin position="169"/>
        <end position="190"/>
    </location>
</feature>
<feature type="transmembrane region" description="Helical" evidence="7">
    <location>
        <begin position="83"/>
        <end position="105"/>
    </location>
</feature>
<dbReference type="CDD" id="cd06261">
    <property type="entry name" value="TM_PBP2"/>
    <property type="match status" value="1"/>
</dbReference>
<dbReference type="InterPro" id="IPR000515">
    <property type="entry name" value="MetI-like"/>
</dbReference>
<evidence type="ECO:0000256" key="5">
    <source>
        <dbReference type="ARBA" id="ARBA00022989"/>
    </source>
</evidence>
<dbReference type="PANTHER" id="PTHR30193">
    <property type="entry name" value="ABC TRANSPORTER PERMEASE PROTEIN"/>
    <property type="match status" value="1"/>
</dbReference>
<evidence type="ECO:0000313" key="10">
    <source>
        <dbReference type="Proteomes" id="UP000077881"/>
    </source>
</evidence>
<evidence type="ECO:0000256" key="7">
    <source>
        <dbReference type="RuleBase" id="RU363032"/>
    </source>
</evidence>
<feature type="transmembrane region" description="Helical" evidence="7">
    <location>
        <begin position="21"/>
        <end position="47"/>
    </location>
</feature>
<dbReference type="InterPro" id="IPR051393">
    <property type="entry name" value="ABC_transporter_permease"/>
</dbReference>
<name>A0A177ZU53_9BACI</name>
<dbReference type="PANTHER" id="PTHR30193:SF1">
    <property type="entry name" value="ABC TRANSPORTER PERMEASE PROTEIN YESP-RELATED"/>
    <property type="match status" value="1"/>
</dbReference>
<evidence type="ECO:0000256" key="6">
    <source>
        <dbReference type="ARBA" id="ARBA00023136"/>
    </source>
</evidence>
<proteinExistence type="inferred from homology"/>
<feature type="transmembrane region" description="Helical" evidence="7">
    <location>
        <begin position="117"/>
        <end position="137"/>
    </location>
</feature>
<reference evidence="9 10" key="1">
    <citation type="submission" date="2015-05" db="EMBL/GenBank/DDBJ databases">
        <title>Comparison of genome.</title>
        <authorList>
            <person name="Zheng Z."/>
            <person name="Sun M."/>
        </authorList>
    </citation>
    <scope>NUCLEOTIDE SEQUENCE [LARGE SCALE GENOMIC DNA]</scope>
    <source>
        <strain evidence="9 10">G25-74</strain>
    </source>
</reference>
<protein>
    <submittedName>
        <fullName evidence="9">ABC transporter permease</fullName>
    </submittedName>
</protein>
<dbReference type="PATRIC" id="fig|217031.6.peg.2244"/>
<evidence type="ECO:0000313" key="9">
    <source>
        <dbReference type="EMBL" id="OAK71435.1"/>
    </source>
</evidence>
<comment type="similarity">
    <text evidence="7">Belongs to the binding-protein-dependent transport system permease family.</text>
</comment>
<feature type="domain" description="ABC transmembrane type-1" evidence="8">
    <location>
        <begin position="79"/>
        <end position="290"/>
    </location>
</feature>
<keyword evidence="3" id="KW-1003">Cell membrane</keyword>
<dbReference type="AlphaFoldDB" id="A0A177ZU53"/>
<dbReference type="Gene3D" id="1.10.3720.10">
    <property type="entry name" value="MetI-like"/>
    <property type="match status" value="1"/>
</dbReference>
<keyword evidence="10" id="KW-1185">Reference proteome</keyword>
<dbReference type="Pfam" id="PF00528">
    <property type="entry name" value="BPD_transp_1"/>
    <property type="match status" value="1"/>
</dbReference>
<comment type="caution">
    <text evidence="9">The sequence shown here is derived from an EMBL/GenBank/DDBJ whole genome shotgun (WGS) entry which is preliminary data.</text>
</comment>
<organism evidence="9 10">
    <name type="scientific">Lederbergia galactosidilytica</name>
    <dbReference type="NCBI Taxonomy" id="217031"/>
    <lineage>
        <taxon>Bacteria</taxon>
        <taxon>Bacillati</taxon>
        <taxon>Bacillota</taxon>
        <taxon>Bacilli</taxon>
        <taxon>Bacillales</taxon>
        <taxon>Bacillaceae</taxon>
        <taxon>Lederbergia</taxon>
    </lineage>
</organism>
<dbReference type="SUPFAM" id="SSF161098">
    <property type="entry name" value="MetI-like"/>
    <property type="match status" value="1"/>
</dbReference>
<accession>A0A177ZU53</accession>
<evidence type="ECO:0000259" key="8">
    <source>
        <dbReference type="PROSITE" id="PS50928"/>
    </source>
</evidence>
<evidence type="ECO:0000256" key="1">
    <source>
        <dbReference type="ARBA" id="ARBA00004651"/>
    </source>
</evidence>
<comment type="subcellular location">
    <subcellularLocation>
        <location evidence="1 7">Cell membrane</location>
        <topology evidence="1 7">Multi-pass membrane protein</topology>
    </subcellularLocation>
</comment>
<dbReference type="GO" id="GO:0055085">
    <property type="term" value="P:transmembrane transport"/>
    <property type="evidence" value="ECO:0007669"/>
    <property type="project" value="InterPro"/>
</dbReference>
<dbReference type="InterPro" id="IPR035906">
    <property type="entry name" value="MetI-like_sf"/>
</dbReference>
<keyword evidence="2 7" id="KW-0813">Transport</keyword>
<keyword evidence="6 7" id="KW-0472">Membrane</keyword>
<evidence type="ECO:0000256" key="3">
    <source>
        <dbReference type="ARBA" id="ARBA00022475"/>
    </source>
</evidence>
<dbReference type="STRING" id="217031.ABB05_10550"/>
<feature type="transmembrane region" description="Helical" evidence="7">
    <location>
        <begin position="275"/>
        <end position="300"/>
    </location>
</feature>
<evidence type="ECO:0000256" key="2">
    <source>
        <dbReference type="ARBA" id="ARBA00022448"/>
    </source>
</evidence>
<feature type="transmembrane region" description="Helical" evidence="7">
    <location>
        <begin position="210"/>
        <end position="231"/>
    </location>
</feature>
<sequence length="306" mass="35072">MQKNRPTKIKKMSSKRTEERWFYLFISPWIIGFLCFILGPIIASFFLSFTNWDLFTPAKWVGLENYQNLMQDKIFWKTVYNTFYFALISVPLTMILSLGMAYLLAHKMRGMSFFRTIFYLPALVPIVASSMIFKFILAPDTGVINRFLAFFGIDGPAWLLDPTWVKMSFIFLAIWGVGANMVLLLAAIQGVPEELYESADMDGASKFKKFIHITIPIISPVIFFNLIMGIIGSLQAFSQIYILTGGGPNNASNMMVPYLFSNAFEFYKMGYASSIAWVLFLIIIIFTVIVFKSSSMWVYYESEVKK</sequence>
<keyword evidence="5 7" id="KW-1133">Transmembrane helix</keyword>
<evidence type="ECO:0000256" key="4">
    <source>
        <dbReference type="ARBA" id="ARBA00022692"/>
    </source>
</evidence>
<dbReference type="Proteomes" id="UP000077881">
    <property type="component" value="Unassembled WGS sequence"/>
</dbReference>